<organism evidence="2 3">
    <name type="scientific">Noviherbaspirillum pedocola</name>
    <dbReference type="NCBI Taxonomy" id="2801341"/>
    <lineage>
        <taxon>Bacteria</taxon>
        <taxon>Pseudomonadati</taxon>
        <taxon>Pseudomonadota</taxon>
        <taxon>Betaproteobacteria</taxon>
        <taxon>Burkholderiales</taxon>
        <taxon>Oxalobacteraceae</taxon>
        <taxon>Noviherbaspirillum</taxon>
    </lineage>
</organism>
<feature type="chain" id="PRO_5037842050" description="Lipoprotein" evidence="1">
    <location>
        <begin position="19"/>
        <end position="75"/>
    </location>
</feature>
<feature type="signal peptide" evidence="1">
    <location>
        <begin position="1"/>
        <end position="18"/>
    </location>
</feature>
<keyword evidence="1" id="KW-0732">Signal</keyword>
<evidence type="ECO:0000313" key="2">
    <source>
        <dbReference type="EMBL" id="MBK4734504.1"/>
    </source>
</evidence>
<dbReference type="Proteomes" id="UP000622890">
    <property type="component" value="Unassembled WGS sequence"/>
</dbReference>
<comment type="caution">
    <text evidence="2">The sequence shown here is derived from an EMBL/GenBank/DDBJ whole genome shotgun (WGS) entry which is preliminary data.</text>
</comment>
<evidence type="ECO:0008006" key="4">
    <source>
        <dbReference type="Google" id="ProtNLM"/>
    </source>
</evidence>
<dbReference type="AlphaFoldDB" id="A0A934SXH1"/>
<gene>
    <name evidence="2" type="ORF">JJB74_07805</name>
</gene>
<reference evidence="2" key="1">
    <citation type="submission" date="2021-01" db="EMBL/GenBank/DDBJ databases">
        <title>Genome sequence of strain Noviherbaspirillum sp. DKR-6.</title>
        <authorList>
            <person name="Chaudhary D.K."/>
        </authorList>
    </citation>
    <scope>NUCLEOTIDE SEQUENCE</scope>
    <source>
        <strain evidence="2">DKR-6</strain>
    </source>
</reference>
<dbReference type="RefSeq" id="WP_200591247.1">
    <property type="nucleotide sequence ID" value="NZ_JAEPBG010000002.1"/>
</dbReference>
<evidence type="ECO:0000256" key="1">
    <source>
        <dbReference type="SAM" id="SignalP"/>
    </source>
</evidence>
<proteinExistence type="predicted"/>
<name>A0A934SXH1_9BURK</name>
<dbReference type="PROSITE" id="PS51257">
    <property type="entry name" value="PROKAR_LIPOPROTEIN"/>
    <property type="match status" value="1"/>
</dbReference>
<evidence type="ECO:0000313" key="3">
    <source>
        <dbReference type="Proteomes" id="UP000622890"/>
    </source>
</evidence>
<protein>
    <recommendedName>
        <fullName evidence="4">Lipoprotein</fullName>
    </recommendedName>
</protein>
<keyword evidence="3" id="KW-1185">Reference proteome</keyword>
<dbReference type="EMBL" id="JAEPBG010000002">
    <property type="protein sequence ID" value="MBK4734504.1"/>
    <property type="molecule type" value="Genomic_DNA"/>
</dbReference>
<accession>A0A934SXH1</accession>
<sequence length="75" mass="8072">MMRATSCLAALAACAMLAGCGERDQSLATGARGEPLYKGAKNEFVAKGYTPGTREAWEAQLRSRALTQNEYNKTN</sequence>